<gene>
    <name evidence="3" type="ORF">VSVS05_04231</name>
</gene>
<feature type="domain" description="DUF3592" evidence="2">
    <location>
        <begin position="43"/>
        <end position="130"/>
    </location>
</feature>
<keyword evidence="1" id="KW-1133">Transmembrane helix</keyword>
<dbReference type="PATRIC" id="fig|45658.7.peg.4211"/>
<dbReference type="STRING" id="45658.VSVS12_04315"/>
<name>A0A1C7FHT4_9VIBR</name>
<reference evidence="3 4" key="1">
    <citation type="submission" date="2016-07" db="EMBL/GenBank/DDBJ databases">
        <title>Genome sequencing of Vibrio scophthalmi strain VS-05, an isolated from Paralichthys olivaceus.</title>
        <authorList>
            <person name="Han H.-J."/>
        </authorList>
    </citation>
    <scope>NUCLEOTIDE SEQUENCE [LARGE SCALE GENOMIC DNA]</scope>
    <source>
        <strain evidence="3 4">VS-05</strain>
    </source>
</reference>
<keyword evidence="1" id="KW-0472">Membrane</keyword>
<evidence type="ECO:0000313" key="4">
    <source>
        <dbReference type="Proteomes" id="UP000092528"/>
    </source>
</evidence>
<dbReference type="RefSeq" id="WP_040757909.1">
    <property type="nucleotide sequence ID" value="NZ_CP016415.1"/>
</dbReference>
<proteinExistence type="predicted"/>
<evidence type="ECO:0000313" key="3">
    <source>
        <dbReference type="EMBL" id="ANU39267.1"/>
    </source>
</evidence>
<evidence type="ECO:0000256" key="1">
    <source>
        <dbReference type="SAM" id="Phobius"/>
    </source>
</evidence>
<evidence type="ECO:0000259" key="2">
    <source>
        <dbReference type="Pfam" id="PF12158"/>
    </source>
</evidence>
<accession>A0A1C7FHT4</accession>
<feature type="transmembrane region" description="Helical" evidence="1">
    <location>
        <begin position="133"/>
        <end position="154"/>
    </location>
</feature>
<organism evidence="3 4">
    <name type="scientific">Vibrio scophthalmi</name>
    <dbReference type="NCBI Taxonomy" id="45658"/>
    <lineage>
        <taxon>Bacteria</taxon>
        <taxon>Pseudomonadati</taxon>
        <taxon>Pseudomonadota</taxon>
        <taxon>Gammaproteobacteria</taxon>
        <taxon>Vibrionales</taxon>
        <taxon>Vibrionaceae</taxon>
        <taxon>Vibrio</taxon>
    </lineage>
</organism>
<dbReference type="AlphaFoldDB" id="A0A1C7FHT4"/>
<protein>
    <recommendedName>
        <fullName evidence="2">DUF3592 domain-containing protein</fullName>
    </recommendedName>
</protein>
<dbReference type="Proteomes" id="UP000092528">
    <property type="component" value="Chromosome 2"/>
</dbReference>
<feature type="transmembrane region" description="Helical" evidence="1">
    <location>
        <begin position="12"/>
        <end position="31"/>
    </location>
</feature>
<keyword evidence="1" id="KW-0812">Transmembrane</keyword>
<keyword evidence="4" id="KW-1185">Reference proteome</keyword>
<dbReference type="InterPro" id="IPR021994">
    <property type="entry name" value="DUF3592"/>
</dbReference>
<dbReference type="EMBL" id="CP016415">
    <property type="protein sequence ID" value="ANU39267.1"/>
    <property type="molecule type" value="Genomic_DNA"/>
</dbReference>
<dbReference type="Pfam" id="PF12158">
    <property type="entry name" value="DUF3592"/>
    <property type="match status" value="1"/>
</dbReference>
<sequence length="167" mass="19207">MIGARLSQVPGVLWMVLVMCIIGVAGPLYLLNQFNASFEWPTTKGMVVDTWLERYYSTSSDHVYYNVGVEYVYTVDDEIYHKKDKNDVTGIIPDYSLEEAEALAAEFPQGEMVDVYYNPERHSSAVLKPTKNLIMLIFPAVFGSVLLVVLYVMYRLMRVKPQEFWDE</sequence>